<accession>A0A0K2UPH1</accession>
<protein>
    <submittedName>
        <fullName evidence="1">Uncharacterized protein</fullName>
    </submittedName>
</protein>
<feature type="non-terminal residue" evidence="1">
    <location>
        <position position="1"/>
    </location>
</feature>
<proteinExistence type="predicted"/>
<dbReference type="AlphaFoldDB" id="A0A0K2UPH1"/>
<organism evidence="1">
    <name type="scientific">Lepeophtheirus salmonis</name>
    <name type="common">Salmon louse</name>
    <name type="synonym">Caligus salmonis</name>
    <dbReference type="NCBI Taxonomy" id="72036"/>
    <lineage>
        <taxon>Eukaryota</taxon>
        <taxon>Metazoa</taxon>
        <taxon>Ecdysozoa</taxon>
        <taxon>Arthropoda</taxon>
        <taxon>Crustacea</taxon>
        <taxon>Multicrustacea</taxon>
        <taxon>Hexanauplia</taxon>
        <taxon>Copepoda</taxon>
        <taxon>Siphonostomatoida</taxon>
        <taxon>Caligidae</taxon>
        <taxon>Lepeophtheirus</taxon>
    </lineage>
</organism>
<dbReference type="EMBL" id="HACA01022599">
    <property type="protein sequence ID" value="CDW39960.1"/>
    <property type="molecule type" value="Transcribed_RNA"/>
</dbReference>
<name>A0A0K2UPH1_LEPSM</name>
<reference evidence="1" key="1">
    <citation type="submission" date="2014-05" db="EMBL/GenBank/DDBJ databases">
        <authorList>
            <person name="Chronopoulou M."/>
        </authorList>
    </citation>
    <scope>NUCLEOTIDE SEQUENCE</scope>
    <source>
        <tissue evidence="1">Whole organism</tissue>
    </source>
</reference>
<evidence type="ECO:0000313" key="1">
    <source>
        <dbReference type="EMBL" id="CDW39960.1"/>
    </source>
</evidence>
<sequence length="46" mass="4911">HQILVQIIIEDQGEGILASPHIICSIVVFIGSINGESSIDDPITKP</sequence>